<comment type="caution">
    <text evidence="1">The sequence shown here is derived from an EMBL/GenBank/DDBJ whole genome shotgun (WGS) entry which is preliminary data.</text>
</comment>
<accession>A0ACB8UHG9</accession>
<evidence type="ECO:0000313" key="2">
    <source>
        <dbReference type="Proteomes" id="UP001055072"/>
    </source>
</evidence>
<gene>
    <name evidence="1" type="ORF">BDY19DRAFT_902480</name>
</gene>
<proteinExistence type="predicted"/>
<dbReference type="Proteomes" id="UP001055072">
    <property type="component" value="Unassembled WGS sequence"/>
</dbReference>
<name>A0ACB8UHG9_9APHY</name>
<reference evidence="1" key="1">
    <citation type="journal article" date="2021" name="Environ. Microbiol.">
        <title>Gene family expansions and transcriptome signatures uncover fungal adaptations to wood decay.</title>
        <authorList>
            <person name="Hage H."/>
            <person name="Miyauchi S."/>
            <person name="Viragh M."/>
            <person name="Drula E."/>
            <person name="Min B."/>
            <person name="Chaduli D."/>
            <person name="Navarro D."/>
            <person name="Favel A."/>
            <person name="Norest M."/>
            <person name="Lesage-Meessen L."/>
            <person name="Balint B."/>
            <person name="Merenyi Z."/>
            <person name="de Eugenio L."/>
            <person name="Morin E."/>
            <person name="Martinez A.T."/>
            <person name="Baldrian P."/>
            <person name="Stursova M."/>
            <person name="Martinez M.J."/>
            <person name="Novotny C."/>
            <person name="Magnuson J.K."/>
            <person name="Spatafora J.W."/>
            <person name="Maurice S."/>
            <person name="Pangilinan J."/>
            <person name="Andreopoulos W."/>
            <person name="LaButti K."/>
            <person name="Hundley H."/>
            <person name="Na H."/>
            <person name="Kuo A."/>
            <person name="Barry K."/>
            <person name="Lipzen A."/>
            <person name="Henrissat B."/>
            <person name="Riley R."/>
            <person name="Ahrendt S."/>
            <person name="Nagy L.G."/>
            <person name="Grigoriev I.V."/>
            <person name="Martin F."/>
            <person name="Rosso M.N."/>
        </authorList>
    </citation>
    <scope>NUCLEOTIDE SEQUENCE</scope>
    <source>
        <strain evidence="1">CBS 384.51</strain>
    </source>
</reference>
<sequence length="514" mass="55369">MSFPLLTLPNVLLTTPQTTEHGTLWVEWSPQPDNTTVLVLHLNSCASGIVSGSSVTLVIAPSGEREYAFEKAFALNEKGSQRVYKAGVRVIVSPPDESARHVVEDIQTFDQVLTQYAELSWSHAIPAPSSLAPPPLPVRSPQPQTSRDAPQVNIKQNVEDHKPVQDESLHGRLVLMDDSSGEILGELPQTLNIKEDSAFPSQRRGADNAAPVVLELQPEMYDAVTGVRPLGAEGEELRQLRDVMVRVVPPEERDWILKSATLISQAISSSTSVLVSGITSASNYYITHSQPGKRSGSGTPNGSGSNTPLSSSSSTTNAALSKVHIFSGQARTVSSKAVDAVGGVIRRAMGAKPDTPPIPLYSPTAPLYESGPPPPYAVYTPKPRRPPPPPPSVEKEEEPSEPKPLKTLDKVLISANLVLTTIDDSARRMFEVSNDRLGAVVGHKYGMDAQQTTNLTMNTAKNVVLVYVDMRGFARRALLQKTGVEFVKSRVQKSKAKEQKEGGSGTSTPVSEKS</sequence>
<evidence type="ECO:0000313" key="1">
    <source>
        <dbReference type="EMBL" id="KAI0093740.1"/>
    </source>
</evidence>
<protein>
    <submittedName>
        <fullName evidence="1">Senescence-associated protein-domain-containing protein</fullName>
    </submittedName>
</protein>
<organism evidence="1 2">
    <name type="scientific">Irpex rosettiformis</name>
    <dbReference type="NCBI Taxonomy" id="378272"/>
    <lineage>
        <taxon>Eukaryota</taxon>
        <taxon>Fungi</taxon>
        <taxon>Dikarya</taxon>
        <taxon>Basidiomycota</taxon>
        <taxon>Agaricomycotina</taxon>
        <taxon>Agaricomycetes</taxon>
        <taxon>Polyporales</taxon>
        <taxon>Irpicaceae</taxon>
        <taxon>Irpex</taxon>
    </lineage>
</organism>
<keyword evidence="2" id="KW-1185">Reference proteome</keyword>
<dbReference type="EMBL" id="MU274901">
    <property type="protein sequence ID" value="KAI0093740.1"/>
    <property type="molecule type" value="Genomic_DNA"/>
</dbReference>